<dbReference type="InterPro" id="IPR019920">
    <property type="entry name" value="F420-binding_dom_put"/>
</dbReference>
<dbReference type="AlphaFoldDB" id="A0A061A813"/>
<dbReference type="InterPro" id="IPR012349">
    <property type="entry name" value="Split_barrel_FMN-bd"/>
</dbReference>
<sequence length="139" mass="15951">MSNPPLPEAAVAMLEKPNPAVIATIRSDGQPVSTATWYLWDDGRILVNMDEGRKRLDHIRNDPRVSLTVIDEANWYNHITLIGRVVELQGDKDLAGIDRLAQQYLGKDYPRRDRDRISAWIEIDRWHGWGEHKENSQPG</sequence>
<proteinExistence type="predicted"/>
<dbReference type="EMBL" id="JAGGLR010000002">
    <property type="protein sequence ID" value="MBP2059746.1"/>
    <property type="molecule type" value="Genomic_DNA"/>
</dbReference>
<evidence type="ECO:0000256" key="1">
    <source>
        <dbReference type="ARBA" id="ARBA00023002"/>
    </source>
</evidence>
<dbReference type="PANTHER" id="PTHR35176">
    <property type="entry name" value="HEME OXYGENASE HI_0854-RELATED"/>
    <property type="match status" value="1"/>
</dbReference>
<dbReference type="InterPro" id="IPR052019">
    <property type="entry name" value="F420H2_bilvrd_red/Heme_oxyg"/>
</dbReference>
<dbReference type="Proteomes" id="UP000756710">
    <property type="component" value="Unassembled WGS sequence"/>
</dbReference>
<keyword evidence="1" id="KW-0560">Oxidoreductase</keyword>
<gene>
    <name evidence="4" type="ORF">J2Z30_000744</name>
    <name evidence="3" type="ORF">SIRAN8548</name>
</gene>
<dbReference type="GO" id="GO:0005829">
    <property type="term" value="C:cytosol"/>
    <property type="evidence" value="ECO:0007669"/>
    <property type="project" value="TreeGrafter"/>
</dbReference>
<dbReference type="Pfam" id="PF01243">
    <property type="entry name" value="PNPOx_N"/>
    <property type="match status" value="1"/>
</dbReference>
<feature type="domain" description="Pyridoxamine 5'-phosphate oxidase N-terminal" evidence="2">
    <location>
        <begin position="6"/>
        <end position="129"/>
    </location>
</feature>
<protein>
    <submittedName>
        <fullName evidence="4">PPOX class probable F420-dependent enzyme</fullName>
    </submittedName>
</protein>
<dbReference type="PANTHER" id="PTHR35176:SF6">
    <property type="entry name" value="HEME OXYGENASE HI_0854-RELATED"/>
    <property type="match status" value="1"/>
</dbReference>
<reference evidence="4 5" key="2">
    <citation type="submission" date="2021-03" db="EMBL/GenBank/DDBJ databases">
        <title>Genomic Encyclopedia of Type Strains, Phase IV (KMG-IV): sequencing the most valuable type-strain genomes for metagenomic binning, comparative biology and taxonomic classification.</title>
        <authorList>
            <person name="Goeker M."/>
        </authorList>
    </citation>
    <scope>NUCLEOTIDE SEQUENCE [LARGE SCALE GENOMIC DNA]</scope>
    <source>
        <strain evidence="4 5">DSM 41954</strain>
    </source>
</reference>
<dbReference type="NCBIfam" id="TIGR03618">
    <property type="entry name" value="Rv1155_F420"/>
    <property type="match status" value="1"/>
</dbReference>
<evidence type="ECO:0000313" key="4">
    <source>
        <dbReference type="EMBL" id="MBP2059746.1"/>
    </source>
</evidence>
<name>A0A061A813_9ACTN</name>
<dbReference type="GO" id="GO:0016627">
    <property type="term" value="F:oxidoreductase activity, acting on the CH-CH group of donors"/>
    <property type="evidence" value="ECO:0007669"/>
    <property type="project" value="TreeGrafter"/>
</dbReference>
<dbReference type="HOGENOM" id="CLU_123922_3_1_11"/>
<organism evidence="3">
    <name type="scientific">Streptomyces iranensis</name>
    <dbReference type="NCBI Taxonomy" id="576784"/>
    <lineage>
        <taxon>Bacteria</taxon>
        <taxon>Bacillati</taxon>
        <taxon>Actinomycetota</taxon>
        <taxon>Actinomycetes</taxon>
        <taxon>Kitasatosporales</taxon>
        <taxon>Streptomycetaceae</taxon>
        <taxon>Streptomyces</taxon>
        <taxon>Streptomyces violaceusniger group</taxon>
    </lineage>
</organism>
<evidence type="ECO:0000313" key="5">
    <source>
        <dbReference type="Proteomes" id="UP000756710"/>
    </source>
</evidence>
<accession>A0A061A813</accession>
<keyword evidence="5" id="KW-1185">Reference proteome</keyword>
<dbReference type="SUPFAM" id="SSF50475">
    <property type="entry name" value="FMN-binding split barrel"/>
    <property type="match status" value="1"/>
</dbReference>
<dbReference type="Gene3D" id="2.30.110.10">
    <property type="entry name" value="Electron Transport, Fmn-binding Protein, Chain A"/>
    <property type="match status" value="1"/>
</dbReference>
<dbReference type="EMBL" id="LK022848">
    <property type="protein sequence ID" value="CDR15065.1"/>
    <property type="molecule type" value="Genomic_DNA"/>
</dbReference>
<dbReference type="GO" id="GO:0070967">
    <property type="term" value="F:coenzyme F420 binding"/>
    <property type="evidence" value="ECO:0007669"/>
    <property type="project" value="TreeGrafter"/>
</dbReference>
<evidence type="ECO:0000313" key="3">
    <source>
        <dbReference type="EMBL" id="CDR15065.1"/>
    </source>
</evidence>
<evidence type="ECO:0000259" key="2">
    <source>
        <dbReference type="Pfam" id="PF01243"/>
    </source>
</evidence>
<dbReference type="RefSeq" id="WP_044579114.1">
    <property type="nucleotide sequence ID" value="NZ_BAABDR010000073.1"/>
</dbReference>
<reference evidence="3" key="1">
    <citation type="submission" date="2014-05" db="EMBL/GenBank/DDBJ databases">
        <authorList>
            <person name="Horn Fabian"/>
        </authorList>
    </citation>
    <scope>NUCLEOTIDE SEQUENCE</scope>
</reference>
<dbReference type="InterPro" id="IPR011576">
    <property type="entry name" value="Pyridox_Oxase_N"/>
</dbReference>